<feature type="compositionally biased region" description="Acidic residues" evidence="1">
    <location>
        <begin position="32"/>
        <end position="44"/>
    </location>
</feature>
<evidence type="ECO:0008006" key="4">
    <source>
        <dbReference type="Google" id="ProtNLM"/>
    </source>
</evidence>
<proteinExistence type="predicted"/>
<gene>
    <name evidence="2" type="ORF">ACFSE6_01155</name>
</gene>
<dbReference type="Proteomes" id="UP001597277">
    <property type="component" value="Unassembled WGS sequence"/>
</dbReference>
<evidence type="ECO:0000256" key="1">
    <source>
        <dbReference type="SAM" id="MobiDB-lite"/>
    </source>
</evidence>
<evidence type="ECO:0000313" key="2">
    <source>
        <dbReference type="EMBL" id="MFD1716428.1"/>
    </source>
</evidence>
<evidence type="ECO:0000313" key="3">
    <source>
        <dbReference type="Proteomes" id="UP001597277"/>
    </source>
</evidence>
<organism evidence="2 3">
    <name type="scientific">Georgenia deserti</name>
    <dbReference type="NCBI Taxonomy" id="2093781"/>
    <lineage>
        <taxon>Bacteria</taxon>
        <taxon>Bacillati</taxon>
        <taxon>Actinomycetota</taxon>
        <taxon>Actinomycetes</taxon>
        <taxon>Micrococcales</taxon>
        <taxon>Bogoriellaceae</taxon>
        <taxon>Georgenia</taxon>
    </lineage>
</organism>
<comment type="caution">
    <text evidence="2">The sequence shown here is derived from an EMBL/GenBank/DDBJ whole genome shotgun (WGS) entry which is preliminary data.</text>
</comment>
<protein>
    <recommendedName>
        <fullName evidence="4">DUF4232 domain-containing protein</fullName>
    </recommendedName>
</protein>
<reference evidence="3" key="1">
    <citation type="journal article" date="2019" name="Int. J. Syst. Evol. Microbiol.">
        <title>The Global Catalogue of Microorganisms (GCM) 10K type strain sequencing project: providing services to taxonomists for standard genome sequencing and annotation.</title>
        <authorList>
            <consortium name="The Broad Institute Genomics Platform"/>
            <consortium name="The Broad Institute Genome Sequencing Center for Infectious Disease"/>
            <person name="Wu L."/>
            <person name="Ma J."/>
        </authorList>
    </citation>
    <scope>NUCLEOTIDE SEQUENCE [LARGE SCALE GENOMIC DNA]</scope>
    <source>
        <strain evidence="3">JCM 17130</strain>
    </source>
</reference>
<feature type="region of interest" description="Disordered" evidence="1">
    <location>
        <begin position="32"/>
        <end position="69"/>
    </location>
</feature>
<dbReference type="EMBL" id="JBHUEE010000001">
    <property type="protein sequence ID" value="MFD1716428.1"/>
    <property type="molecule type" value="Genomic_DNA"/>
</dbReference>
<accession>A0ABW4L0S0</accession>
<keyword evidence="3" id="KW-1185">Reference proteome</keyword>
<sequence length="178" mass="18434">MALLVVVLVLVGLVWGVRAAAGLATEWLGDEAAEDEATEADAPAEEQTAPPQPGPCAPRDLDVTLEPQHGSGGTDFALTLLNARGSACLVDVGSANLAMTVHSGEDRVWASADCPSGPEEHPLLLARGDRTQTVVTWDGRRSEPGCSGDRQMGGSGTYRVETALDGVALPTAEASFTR</sequence>
<name>A0ABW4L0S0_9MICO</name>